<dbReference type="GO" id="GO:0016020">
    <property type="term" value="C:membrane"/>
    <property type="evidence" value="ECO:0007669"/>
    <property type="project" value="UniProtKB-SubCell"/>
</dbReference>
<keyword evidence="5 7" id="KW-1133">Transmembrane helix</keyword>
<dbReference type="PANTHER" id="PTHR30576:SF10">
    <property type="entry name" value="SLL5057 PROTEIN"/>
    <property type="match status" value="1"/>
</dbReference>
<evidence type="ECO:0000256" key="2">
    <source>
        <dbReference type="ARBA" id="ARBA00006464"/>
    </source>
</evidence>
<keyword evidence="4 7" id="KW-0812">Transmembrane</keyword>
<dbReference type="Pfam" id="PF13727">
    <property type="entry name" value="CoA_binding_3"/>
    <property type="match status" value="1"/>
</dbReference>
<proteinExistence type="inferred from homology"/>
<feature type="transmembrane region" description="Helical" evidence="7">
    <location>
        <begin position="185"/>
        <end position="204"/>
    </location>
</feature>
<feature type="transmembrane region" description="Helical" evidence="7">
    <location>
        <begin position="122"/>
        <end position="141"/>
    </location>
</feature>
<dbReference type="EMBL" id="CP035491">
    <property type="protein sequence ID" value="QAY74697.1"/>
    <property type="molecule type" value="Genomic_DNA"/>
</dbReference>
<evidence type="ECO:0000256" key="4">
    <source>
        <dbReference type="ARBA" id="ARBA00022692"/>
    </source>
</evidence>
<dbReference type="GO" id="GO:0016780">
    <property type="term" value="F:phosphotransferase activity, for other substituted phosphate groups"/>
    <property type="evidence" value="ECO:0007669"/>
    <property type="project" value="TreeGrafter"/>
</dbReference>
<name>A0A4P6FL01_9MICO</name>
<dbReference type="RefSeq" id="WP_129192241.1">
    <property type="nucleotide sequence ID" value="NZ_CP035491.1"/>
</dbReference>
<accession>A0A4P6FL01</accession>
<dbReference type="PANTHER" id="PTHR30576">
    <property type="entry name" value="COLANIC BIOSYNTHESIS UDP-GLUCOSE LIPID CARRIER TRANSFERASE"/>
    <property type="match status" value="1"/>
</dbReference>
<evidence type="ECO:0000313" key="10">
    <source>
        <dbReference type="Proteomes" id="UP000291259"/>
    </source>
</evidence>
<dbReference type="KEGG" id="agf:ET445_16500"/>
<evidence type="ECO:0000256" key="6">
    <source>
        <dbReference type="ARBA" id="ARBA00023136"/>
    </source>
</evidence>
<evidence type="ECO:0000256" key="3">
    <source>
        <dbReference type="ARBA" id="ARBA00022679"/>
    </source>
</evidence>
<protein>
    <submittedName>
        <fullName evidence="9">Sugar transferase</fullName>
    </submittedName>
</protein>
<dbReference type="NCBIfam" id="TIGR03025">
    <property type="entry name" value="EPS_sugtrans"/>
    <property type="match status" value="1"/>
</dbReference>
<evidence type="ECO:0000256" key="5">
    <source>
        <dbReference type="ARBA" id="ARBA00022989"/>
    </source>
</evidence>
<feature type="domain" description="Bacterial sugar transferase" evidence="8">
    <location>
        <begin position="354"/>
        <end position="542"/>
    </location>
</feature>
<sequence>MSAPTQSKRLTVAGFARLAAAKPVPESGTDELEADQFEAGALKAGTVEAGAVEDGRAGRRVDVVTNAQPATGTSWASRLAARVAVTDILSLVVVVFGTQAVWLGLDTTVVGFSGSRSDLTVSYAVVSLVIVVAWSTALLLFDTRSFRVLGAGPQEYRAIATASFRVFGLVAILAFLLKLDIARGYILVAFPLGVLALFGGHALWRLRIRSARREGRYSSRVLLVGSAPSTLAIACELARAPEAGYRVVGACAPLSAVPVEIDGAEIEEYETVDDTLAFMRRIGADTIVVTSGDLPAPEEVRALSWGLNPGTEHLVVAPSLVGVGGPRIHTRPVAGLPLIHVETPRFEGRKLVVKRVFDLVGSSLLILALAPLLIAAAILVKMSGPGPILFKQERIGINGKPFMMLKFRTMAVDAEARLAELAVKRDAGNVVMFKMKDDPRVTPIGRFLRRYSIDELPQLFNALRGSMSLVGPRPPLPREVARYESHVGRRFLVKPGITGPWQVSGRSSLDWADTVRLDLYYVENWSLTGDLLVLWRTISAVFRTDGAY</sequence>
<feature type="transmembrane region" description="Helical" evidence="7">
    <location>
        <begin position="79"/>
        <end position="102"/>
    </location>
</feature>
<evidence type="ECO:0000313" key="9">
    <source>
        <dbReference type="EMBL" id="QAY74697.1"/>
    </source>
</evidence>
<feature type="transmembrane region" description="Helical" evidence="7">
    <location>
        <begin position="162"/>
        <end position="179"/>
    </location>
</feature>
<gene>
    <name evidence="9" type="ORF">ET445_16500</name>
</gene>
<dbReference type="InterPro" id="IPR003362">
    <property type="entry name" value="Bact_transf"/>
</dbReference>
<comment type="similarity">
    <text evidence="2">Belongs to the bacterial sugar transferase family.</text>
</comment>
<reference evidence="9 10" key="1">
    <citation type="submission" date="2019-01" db="EMBL/GenBank/DDBJ databases">
        <title>Genome sequencing of strain FW100M-8.</title>
        <authorList>
            <person name="Heo J."/>
            <person name="Kim S.-J."/>
            <person name="Kim J.-S."/>
            <person name="Hong S.-B."/>
            <person name="Kwon S.-W."/>
        </authorList>
    </citation>
    <scope>NUCLEOTIDE SEQUENCE [LARGE SCALE GENOMIC DNA]</scope>
    <source>
        <strain evidence="9 10">FW100M-8</strain>
    </source>
</reference>
<feature type="transmembrane region" description="Helical" evidence="7">
    <location>
        <begin position="359"/>
        <end position="380"/>
    </location>
</feature>
<evidence type="ECO:0000256" key="7">
    <source>
        <dbReference type="SAM" id="Phobius"/>
    </source>
</evidence>
<organism evidence="9 10">
    <name type="scientific">Agromyces protaetiae</name>
    <dbReference type="NCBI Taxonomy" id="2509455"/>
    <lineage>
        <taxon>Bacteria</taxon>
        <taxon>Bacillati</taxon>
        <taxon>Actinomycetota</taxon>
        <taxon>Actinomycetes</taxon>
        <taxon>Micrococcales</taxon>
        <taxon>Microbacteriaceae</taxon>
        <taxon>Agromyces</taxon>
    </lineage>
</organism>
<keyword evidence="3 9" id="KW-0808">Transferase</keyword>
<evidence type="ECO:0000256" key="1">
    <source>
        <dbReference type="ARBA" id="ARBA00004141"/>
    </source>
</evidence>
<comment type="subcellular location">
    <subcellularLocation>
        <location evidence="1">Membrane</location>
        <topology evidence="1">Multi-pass membrane protein</topology>
    </subcellularLocation>
</comment>
<dbReference type="Proteomes" id="UP000291259">
    <property type="component" value="Chromosome"/>
</dbReference>
<dbReference type="InterPro" id="IPR017475">
    <property type="entry name" value="EPS_sugar_tfrase"/>
</dbReference>
<evidence type="ECO:0000259" key="8">
    <source>
        <dbReference type="Pfam" id="PF02397"/>
    </source>
</evidence>
<dbReference type="AlphaFoldDB" id="A0A4P6FL01"/>
<dbReference type="OrthoDB" id="9808602at2"/>
<dbReference type="Pfam" id="PF02397">
    <property type="entry name" value="Bac_transf"/>
    <property type="match status" value="1"/>
</dbReference>
<keyword evidence="10" id="KW-1185">Reference proteome</keyword>
<keyword evidence="6 7" id="KW-0472">Membrane</keyword>